<accession>A0AAD7I2T0</accession>
<protein>
    <submittedName>
        <fullName evidence="1">Uncharacterized protein</fullName>
    </submittedName>
</protein>
<comment type="caution">
    <text evidence="1">The sequence shown here is derived from an EMBL/GenBank/DDBJ whole genome shotgun (WGS) entry which is preliminary data.</text>
</comment>
<dbReference type="AlphaFoldDB" id="A0AAD7I2T0"/>
<evidence type="ECO:0000313" key="2">
    <source>
        <dbReference type="Proteomes" id="UP001215598"/>
    </source>
</evidence>
<keyword evidence="2" id="KW-1185">Reference proteome</keyword>
<evidence type="ECO:0000313" key="1">
    <source>
        <dbReference type="EMBL" id="KAJ7733671.1"/>
    </source>
</evidence>
<proteinExistence type="predicted"/>
<gene>
    <name evidence="1" type="ORF">B0H16DRAFT_162073</name>
</gene>
<name>A0AAD7I2T0_9AGAR</name>
<organism evidence="1 2">
    <name type="scientific">Mycena metata</name>
    <dbReference type="NCBI Taxonomy" id="1033252"/>
    <lineage>
        <taxon>Eukaryota</taxon>
        <taxon>Fungi</taxon>
        <taxon>Dikarya</taxon>
        <taxon>Basidiomycota</taxon>
        <taxon>Agaricomycotina</taxon>
        <taxon>Agaricomycetes</taxon>
        <taxon>Agaricomycetidae</taxon>
        <taxon>Agaricales</taxon>
        <taxon>Marasmiineae</taxon>
        <taxon>Mycenaceae</taxon>
        <taxon>Mycena</taxon>
    </lineage>
</organism>
<sequence>MMLALSGIRHPRLFSRAGLHLRGGLRWGSSLRSCLRGTRRGSSGGGGCGGGTWCICVRRSWCVCVGRWRWRMKGNLVAKRGRPMGRRAPSPSTRLLCLCVLRLQLATTDSRPLFSLSLGADTGNAAREVGHRVTFLSRFSWRGVAVLCRPRSSTASQGSVSLPSTYILHWHLSSLPPPSPAYRHLNLIHPHGILAHLDSSFDDRQRRRRCPPVTATGRERLGGASCVYPFRIRVCFRLGLLRVPSGWCGVYPTGSWFYRACGRRSLLRESRWRRRGGDSGDGAADAACAQ</sequence>
<reference evidence="1" key="1">
    <citation type="submission" date="2023-03" db="EMBL/GenBank/DDBJ databases">
        <title>Massive genome expansion in bonnet fungi (Mycena s.s.) driven by repeated elements and novel gene families across ecological guilds.</title>
        <authorList>
            <consortium name="Lawrence Berkeley National Laboratory"/>
            <person name="Harder C.B."/>
            <person name="Miyauchi S."/>
            <person name="Viragh M."/>
            <person name="Kuo A."/>
            <person name="Thoen E."/>
            <person name="Andreopoulos B."/>
            <person name="Lu D."/>
            <person name="Skrede I."/>
            <person name="Drula E."/>
            <person name="Henrissat B."/>
            <person name="Morin E."/>
            <person name="Kohler A."/>
            <person name="Barry K."/>
            <person name="LaButti K."/>
            <person name="Morin E."/>
            <person name="Salamov A."/>
            <person name="Lipzen A."/>
            <person name="Mereny Z."/>
            <person name="Hegedus B."/>
            <person name="Baldrian P."/>
            <person name="Stursova M."/>
            <person name="Weitz H."/>
            <person name="Taylor A."/>
            <person name="Grigoriev I.V."/>
            <person name="Nagy L.G."/>
            <person name="Martin F."/>
            <person name="Kauserud H."/>
        </authorList>
    </citation>
    <scope>NUCLEOTIDE SEQUENCE</scope>
    <source>
        <strain evidence="1">CBHHK182m</strain>
    </source>
</reference>
<dbReference type="Proteomes" id="UP001215598">
    <property type="component" value="Unassembled WGS sequence"/>
</dbReference>
<dbReference type="EMBL" id="JARKIB010000137">
    <property type="protein sequence ID" value="KAJ7733671.1"/>
    <property type="molecule type" value="Genomic_DNA"/>
</dbReference>